<keyword evidence="2" id="KW-0472">Membrane</keyword>
<organism evidence="3">
    <name type="scientific">Toxoplasma gondii (strain ATCC 50861 / VEG)</name>
    <dbReference type="NCBI Taxonomy" id="432359"/>
    <lineage>
        <taxon>Eukaryota</taxon>
        <taxon>Sar</taxon>
        <taxon>Alveolata</taxon>
        <taxon>Apicomplexa</taxon>
        <taxon>Conoidasida</taxon>
        <taxon>Coccidia</taxon>
        <taxon>Eucoccidiorida</taxon>
        <taxon>Eimeriorina</taxon>
        <taxon>Sarcocystidae</taxon>
        <taxon>Toxoplasma</taxon>
    </lineage>
</organism>
<reference evidence="3" key="1">
    <citation type="journal article" date="2015" name="PLoS ONE">
        <title>Comprehensive Evaluation of Toxoplasma gondii VEG and Neospora caninum LIV Genomes with Tachyzoite Stage Transcriptome and Proteome Defines Novel Transcript Features.</title>
        <authorList>
            <person name="Ramaprasad A."/>
            <person name="Mourier T."/>
            <person name="Naeem R."/>
            <person name="Malas T.B."/>
            <person name="Moussa E."/>
            <person name="Panigrahi A."/>
            <person name="Vermont S.J."/>
            <person name="Otto T.D."/>
            <person name="Wastling J."/>
            <person name="Pain A."/>
        </authorList>
    </citation>
    <scope>NUCLEOTIDE SEQUENCE</scope>
    <source>
        <strain evidence="3">VEG</strain>
    </source>
</reference>
<keyword evidence="2" id="KW-0812">Transmembrane</keyword>
<dbReference type="EMBL" id="LN714495">
    <property type="protein sequence ID" value="CEL73423.1"/>
    <property type="molecule type" value="Genomic_DNA"/>
</dbReference>
<feature type="transmembrane region" description="Helical" evidence="2">
    <location>
        <begin position="6"/>
        <end position="28"/>
    </location>
</feature>
<evidence type="ECO:0000256" key="1">
    <source>
        <dbReference type="SAM" id="MobiDB-lite"/>
    </source>
</evidence>
<evidence type="ECO:0000256" key="2">
    <source>
        <dbReference type="SAM" id="Phobius"/>
    </source>
</evidence>
<dbReference type="AlphaFoldDB" id="A0A0F7UY35"/>
<gene>
    <name evidence="3" type="ORF">BN1205_090485</name>
</gene>
<keyword evidence="2" id="KW-1133">Transmembrane helix</keyword>
<protein>
    <recommendedName>
        <fullName evidence="4">Transmembrane protein</fullName>
    </recommendedName>
</protein>
<feature type="region of interest" description="Disordered" evidence="1">
    <location>
        <begin position="38"/>
        <end position="58"/>
    </location>
</feature>
<feature type="compositionally biased region" description="Basic residues" evidence="1">
    <location>
        <begin position="38"/>
        <end position="49"/>
    </location>
</feature>
<evidence type="ECO:0000313" key="3">
    <source>
        <dbReference type="EMBL" id="CEL73423.1"/>
    </source>
</evidence>
<evidence type="ECO:0008006" key="4">
    <source>
        <dbReference type="Google" id="ProtNLM"/>
    </source>
</evidence>
<sequence>MAVSSTVTSIFVVLVLLVLAIAAFAYYVNTKLAERDALKKKRPTSKPRKKDREYWSLD</sequence>
<accession>A0A0F7UY35</accession>
<proteinExistence type="predicted"/>
<name>A0A0F7UY35_TOXGV</name>